<name>A0ABY5U1R6_9MOLU</name>
<keyword evidence="4 6" id="KW-0175">Coiled coil</keyword>
<dbReference type="Gene3D" id="6.10.250.660">
    <property type="match status" value="1"/>
</dbReference>
<dbReference type="Proteomes" id="UP001059819">
    <property type="component" value="Chromosome"/>
</dbReference>
<keyword evidence="8" id="KW-1185">Reference proteome</keyword>
<evidence type="ECO:0000313" key="7">
    <source>
        <dbReference type="EMBL" id="UWD35423.1"/>
    </source>
</evidence>
<comment type="subcellular location">
    <subcellularLocation>
        <location evidence="1">Cytoplasm</location>
    </subcellularLocation>
</comment>
<reference evidence="7" key="1">
    <citation type="submission" date="2022-08" db="EMBL/GenBank/DDBJ databases">
        <title>Complete genome sequence of Mycoplasma cottewii type strain VIS.</title>
        <authorList>
            <person name="Spergser J."/>
        </authorList>
    </citation>
    <scope>NUCLEOTIDE SEQUENCE</scope>
    <source>
        <strain evidence="7">VIS</strain>
    </source>
</reference>
<keyword evidence="2" id="KW-0963">Cytoplasm</keyword>
<evidence type="ECO:0000313" key="8">
    <source>
        <dbReference type="Proteomes" id="UP001059819"/>
    </source>
</evidence>
<proteinExistence type="predicted"/>
<keyword evidence="5" id="KW-0131">Cell cycle</keyword>
<accession>A0ABY5U1R6</accession>
<evidence type="ECO:0000256" key="4">
    <source>
        <dbReference type="ARBA" id="ARBA00023054"/>
    </source>
</evidence>
<sequence length="125" mass="14954">MSKKFTISQIQNKKFNIVYKGYKAEEVNDFLDEIISDYMYFEQKIHDLKNELDAANEKLENISNKNDAILVEIQEYRKQNWDLMKNTFGDADIIKRISRIENNLVENEQRLKKIDEIYTLLANKK</sequence>
<evidence type="ECO:0000256" key="3">
    <source>
        <dbReference type="ARBA" id="ARBA00022618"/>
    </source>
</evidence>
<keyword evidence="3" id="KW-0132">Cell division</keyword>
<evidence type="ECO:0000256" key="6">
    <source>
        <dbReference type="SAM" id="Coils"/>
    </source>
</evidence>
<dbReference type="InterPro" id="IPR007793">
    <property type="entry name" value="DivIVA_fam"/>
</dbReference>
<evidence type="ECO:0000256" key="5">
    <source>
        <dbReference type="ARBA" id="ARBA00023306"/>
    </source>
</evidence>
<dbReference type="InterPro" id="IPR019933">
    <property type="entry name" value="DivIVA_domain"/>
</dbReference>
<evidence type="ECO:0000256" key="1">
    <source>
        <dbReference type="ARBA" id="ARBA00004496"/>
    </source>
</evidence>
<protein>
    <submittedName>
        <fullName evidence="7">DivIVA domain-containing protein</fullName>
    </submittedName>
</protein>
<organism evidence="7 8">
    <name type="scientific">Mycoplasma cottewii</name>
    <dbReference type="NCBI Taxonomy" id="51364"/>
    <lineage>
        <taxon>Bacteria</taxon>
        <taxon>Bacillati</taxon>
        <taxon>Mycoplasmatota</taxon>
        <taxon>Mollicutes</taxon>
        <taxon>Mycoplasmataceae</taxon>
        <taxon>Mycoplasma</taxon>
    </lineage>
</organism>
<evidence type="ECO:0000256" key="2">
    <source>
        <dbReference type="ARBA" id="ARBA00022490"/>
    </source>
</evidence>
<gene>
    <name evidence="7" type="ORF">NX779_02200</name>
</gene>
<dbReference type="InterPro" id="IPR045861">
    <property type="entry name" value="CorA_cytoplasmic_dom"/>
</dbReference>
<dbReference type="Pfam" id="PF05103">
    <property type="entry name" value="DivIVA"/>
    <property type="match status" value="1"/>
</dbReference>
<feature type="coiled-coil region" evidence="6">
    <location>
        <begin position="38"/>
        <end position="117"/>
    </location>
</feature>
<dbReference type="NCBIfam" id="TIGR03544">
    <property type="entry name" value="DivI1A_domain"/>
    <property type="match status" value="1"/>
</dbReference>
<dbReference type="RefSeq" id="WP_042733302.1">
    <property type="nucleotide sequence ID" value="NZ_CP103424.1"/>
</dbReference>
<dbReference type="EMBL" id="CP103424">
    <property type="protein sequence ID" value="UWD35423.1"/>
    <property type="molecule type" value="Genomic_DNA"/>
</dbReference>
<dbReference type="SUPFAM" id="SSF143865">
    <property type="entry name" value="CorA soluble domain-like"/>
    <property type="match status" value="1"/>
</dbReference>